<name>A0A7S3S6R0_EMIHU</name>
<proteinExistence type="predicted"/>
<dbReference type="EMBL" id="HBIR01019726">
    <property type="protein sequence ID" value="CAE0545471.1"/>
    <property type="molecule type" value="Transcribed_RNA"/>
</dbReference>
<reference evidence="2" key="1">
    <citation type="submission" date="2021-01" db="EMBL/GenBank/DDBJ databases">
        <authorList>
            <person name="Corre E."/>
            <person name="Pelletier E."/>
            <person name="Niang G."/>
            <person name="Scheremetjew M."/>
            <person name="Finn R."/>
            <person name="Kale V."/>
            <person name="Holt S."/>
            <person name="Cochrane G."/>
            <person name="Meng A."/>
            <person name="Brown T."/>
            <person name="Cohen L."/>
        </authorList>
    </citation>
    <scope>NUCLEOTIDE SEQUENCE</scope>
    <source>
        <strain evidence="2">379</strain>
    </source>
</reference>
<evidence type="ECO:0000313" key="2">
    <source>
        <dbReference type="EMBL" id="CAE0545471.1"/>
    </source>
</evidence>
<feature type="region of interest" description="Disordered" evidence="1">
    <location>
        <begin position="186"/>
        <end position="210"/>
    </location>
</feature>
<feature type="region of interest" description="Disordered" evidence="1">
    <location>
        <begin position="247"/>
        <end position="291"/>
    </location>
</feature>
<protein>
    <submittedName>
        <fullName evidence="2">Uncharacterized protein</fullName>
    </submittedName>
</protein>
<organism evidence="2">
    <name type="scientific">Emiliania huxleyi</name>
    <name type="common">Coccolithophore</name>
    <name type="synonym">Pontosphaera huxleyi</name>
    <dbReference type="NCBI Taxonomy" id="2903"/>
    <lineage>
        <taxon>Eukaryota</taxon>
        <taxon>Haptista</taxon>
        <taxon>Haptophyta</taxon>
        <taxon>Prymnesiophyceae</taxon>
        <taxon>Isochrysidales</taxon>
        <taxon>Noelaerhabdaceae</taxon>
        <taxon>Emiliania</taxon>
    </lineage>
</organism>
<accession>A0A7S3S6R0</accession>
<dbReference type="AlphaFoldDB" id="A0A7S3S6R0"/>
<evidence type="ECO:0000256" key="1">
    <source>
        <dbReference type="SAM" id="MobiDB-lite"/>
    </source>
</evidence>
<sequence length="382" mass="39488">MLASSARRLLTLASCCSPRIHPPLASAPRPEADSTASERRRVVAALKRFDQLEAMSSRGDPEGCSCALEELRRLREDGTAFALGPNAHNRAMRVCASSPGTVETLFAEAAAAGVQDDASLQVLATCRLEAEDFAGAAAALSELLGPLLVQPAHGAARRRVPARTAKVALSVLGACRDASVCGDECRGAGRVQPRPNRRDPTAETAPRRQQRCLARVASPGFLVRGRSGAAVGGPRGGWPVGASCSASLARADPRPPQAGLRREWGGGRGGGSDRGARVRGRAAEEVEDGGGGGGGLPAGLVLVVISGQLGSARVISRDLDAGLVGLVVRRPRAAPLLGGRLPLRGTLMTSQSAMLAGASSRRWSRFTRAARWSPSSCSGRGP</sequence>
<gene>
    <name evidence="2" type="ORF">EHUX00137_LOCUS14951</name>
</gene>